<dbReference type="GO" id="GO:0008422">
    <property type="term" value="F:beta-glucosidase activity"/>
    <property type="evidence" value="ECO:0007669"/>
    <property type="project" value="TreeGrafter"/>
</dbReference>
<keyword evidence="2 6" id="KW-0378">Hydrolase</keyword>
<dbReference type="InterPro" id="IPR001360">
    <property type="entry name" value="Glyco_hydro_1"/>
</dbReference>
<evidence type="ECO:0000256" key="2">
    <source>
        <dbReference type="ARBA" id="ARBA00022801"/>
    </source>
</evidence>
<gene>
    <name evidence="7" type="ORF">COW36_16210</name>
</gene>
<dbReference type="Pfam" id="PF00232">
    <property type="entry name" value="Glyco_hydro_1"/>
    <property type="match status" value="1"/>
</dbReference>
<evidence type="ECO:0000313" key="8">
    <source>
        <dbReference type="Proteomes" id="UP000231019"/>
    </source>
</evidence>
<dbReference type="PRINTS" id="PR00131">
    <property type="entry name" value="GLHYDRLASE1"/>
</dbReference>
<evidence type="ECO:0000256" key="3">
    <source>
        <dbReference type="ARBA" id="ARBA00023295"/>
    </source>
</evidence>
<evidence type="ECO:0000256" key="6">
    <source>
        <dbReference type="RuleBase" id="RU004468"/>
    </source>
</evidence>
<proteinExistence type="inferred from homology"/>
<dbReference type="AlphaFoldDB" id="A0A2M7G2Q5"/>
<accession>A0A2M7G2Q5</accession>
<dbReference type="SUPFAM" id="SSF51445">
    <property type="entry name" value="(Trans)glycosidases"/>
    <property type="match status" value="1"/>
</dbReference>
<dbReference type="Proteomes" id="UP000231019">
    <property type="component" value="Unassembled WGS sequence"/>
</dbReference>
<comment type="caution">
    <text evidence="7">The sequence shown here is derived from an EMBL/GenBank/DDBJ whole genome shotgun (WGS) entry which is preliminary data.</text>
</comment>
<dbReference type="PANTHER" id="PTHR10353:SF209">
    <property type="entry name" value="GALACTOLIPID GALACTOSYLTRANSFERASE SFR2, CHLOROPLASTIC"/>
    <property type="match status" value="1"/>
</dbReference>
<keyword evidence="3 6" id="KW-0326">Glycosidase</keyword>
<sequence length="406" mass="46069">MFPLNFPPDFLWGTATSAYQVEGGIQNDWSEAGIDAGQACNHVQRYAEDIEQAAALGTNAFRLSLEWAKLEPEPGVWDSAAEAHYHEVFNQLEASGLTPMVTLFHFTLPLWLARRGGWLNPEILPAFERFAGRIATCFGKYVKYWVSVNEPVVYAFKSYEEGSWPPFQTERRKALQVFLHLLQGHVLAVKQIRRQSPTAQIGIAKNLTLLEPYRPWHPADQAQSRFQNKIFNQAFIEALITGVLKLWVPGAGKISLQLPPSDRGWLDFLGINYYTRFKVNAQGAHLLSPQAVLSDLGWEIYPEGLLKMLRLADQWSGHLPLYITENGLADASDLQRGPFLLAHLRVLSQALAEGLPIKGYFHWSLLDNFEWADGFEPRFGLLNAERQWRPSARLYQGLIQAARQQR</sequence>
<dbReference type="InterPro" id="IPR033132">
    <property type="entry name" value="GH_1_N_CS"/>
</dbReference>
<evidence type="ECO:0000256" key="5">
    <source>
        <dbReference type="RuleBase" id="RU003690"/>
    </source>
</evidence>
<dbReference type="EMBL" id="PFFQ01000047">
    <property type="protein sequence ID" value="PIW15680.1"/>
    <property type="molecule type" value="Genomic_DNA"/>
</dbReference>
<dbReference type="GO" id="GO:0005975">
    <property type="term" value="P:carbohydrate metabolic process"/>
    <property type="evidence" value="ECO:0007669"/>
    <property type="project" value="InterPro"/>
</dbReference>
<evidence type="ECO:0000313" key="7">
    <source>
        <dbReference type="EMBL" id="PIW15680.1"/>
    </source>
</evidence>
<protein>
    <submittedName>
        <fullName evidence="7">Glycoside hydrolase family 1 protein</fullName>
    </submittedName>
</protein>
<name>A0A2M7G2Q5_9BACT</name>
<comment type="similarity">
    <text evidence="1 5">Belongs to the glycosyl hydrolase 1 family.</text>
</comment>
<evidence type="ECO:0000256" key="4">
    <source>
        <dbReference type="PROSITE-ProRule" id="PRU10055"/>
    </source>
</evidence>
<dbReference type="InterPro" id="IPR018120">
    <property type="entry name" value="Glyco_hydro_1_AS"/>
</dbReference>
<dbReference type="InterPro" id="IPR017853">
    <property type="entry name" value="GH"/>
</dbReference>
<dbReference type="PANTHER" id="PTHR10353">
    <property type="entry name" value="GLYCOSYL HYDROLASE"/>
    <property type="match status" value="1"/>
</dbReference>
<organism evidence="7 8">
    <name type="scientific">bacterium (Candidatus Blackallbacteria) CG17_big_fil_post_rev_8_21_14_2_50_48_46</name>
    <dbReference type="NCBI Taxonomy" id="2014261"/>
    <lineage>
        <taxon>Bacteria</taxon>
        <taxon>Candidatus Blackallbacteria</taxon>
    </lineage>
</organism>
<dbReference type="PROSITE" id="PS00572">
    <property type="entry name" value="GLYCOSYL_HYDROL_F1_1"/>
    <property type="match status" value="1"/>
</dbReference>
<dbReference type="PROSITE" id="PS00653">
    <property type="entry name" value="GLYCOSYL_HYDROL_F1_2"/>
    <property type="match status" value="1"/>
</dbReference>
<evidence type="ECO:0000256" key="1">
    <source>
        <dbReference type="ARBA" id="ARBA00010838"/>
    </source>
</evidence>
<dbReference type="Gene3D" id="3.20.20.80">
    <property type="entry name" value="Glycosidases"/>
    <property type="match status" value="1"/>
</dbReference>
<reference evidence="7 8" key="1">
    <citation type="submission" date="2017-09" db="EMBL/GenBank/DDBJ databases">
        <title>Depth-based differentiation of microbial function through sediment-hosted aquifers and enrichment of novel symbionts in the deep terrestrial subsurface.</title>
        <authorList>
            <person name="Probst A.J."/>
            <person name="Ladd B."/>
            <person name="Jarett J.K."/>
            <person name="Geller-Mcgrath D.E."/>
            <person name="Sieber C.M."/>
            <person name="Emerson J.B."/>
            <person name="Anantharaman K."/>
            <person name="Thomas B.C."/>
            <person name="Malmstrom R."/>
            <person name="Stieglmeier M."/>
            <person name="Klingl A."/>
            <person name="Woyke T."/>
            <person name="Ryan C.M."/>
            <person name="Banfield J.F."/>
        </authorList>
    </citation>
    <scope>NUCLEOTIDE SEQUENCE [LARGE SCALE GENOMIC DNA]</scope>
    <source>
        <strain evidence="7">CG17_big_fil_post_rev_8_21_14_2_50_48_46</strain>
    </source>
</reference>
<feature type="active site" description="Nucleophile" evidence="4">
    <location>
        <position position="325"/>
    </location>
</feature>